<comment type="catalytic activity">
    <reaction evidence="6">
        <text>iodide(out) = iodide(in)</text>
        <dbReference type="Rhea" id="RHEA:66324"/>
        <dbReference type="ChEBI" id="CHEBI:16382"/>
    </reaction>
</comment>
<name>A0AAW1IXU7_POPJA</name>
<dbReference type="GO" id="GO:0032580">
    <property type="term" value="C:Golgi cisterna membrane"/>
    <property type="evidence" value="ECO:0007669"/>
    <property type="project" value="TreeGrafter"/>
</dbReference>
<evidence type="ECO:0000256" key="7">
    <source>
        <dbReference type="ARBA" id="ARBA00035085"/>
    </source>
</evidence>
<feature type="domain" description="Golgi pH regulator conserved" evidence="11">
    <location>
        <begin position="142"/>
        <end position="208"/>
    </location>
</feature>
<protein>
    <submittedName>
        <fullName evidence="12">The Golgi pH Regulator (GPHR) Family N-terminal</fullName>
    </submittedName>
</protein>
<feature type="transmembrane region" description="Helical" evidence="9">
    <location>
        <begin position="38"/>
        <end position="60"/>
    </location>
</feature>
<comment type="subcellular location">
    <subcellularLocation>
        <location evidence="1">Membrane</location>
        <topology evidence="1">Multi-pass membrane protein</topology>
    </subcellularLocation>
</comment>
<dbReference type="InterPro" id="IPR022535">
    <property type="entry name" value="Golgi_pH-regulator_cons_dom"/>
</dbReference>
<dbReference type="InterPro" id="IPR025969">
    <property type="entry name" value="ABA_GPCR_dom"/>
</dbReference>
<feature type="transmembrane region" description="Helical" evidence="9">
    <location>
        <begin position="427"/>
        <end position="446"/>
    </location>
</feature>
<dbReference type="Pfam" id="PF12430">
    <property type="entry name" value="ABA_GPCR"/>
    <property type="match status" value="1"/>
</dbReference>
<gene>
    <name evidence="12" type="ORF">QE152_g33294</name>
</gene>
<keyword evidence="4 9" id="KW-1133">Transmembrane helix</keyword>
<feature type="transmembrane region" description="Helical" evidence="9">
    <location>
        <begin position="72"/>
        <end position="97"/>
    </location>
</feature>
<feature type="transmembrane region" description="Helical" evidence="9">
    <location>
        <begin position="148"/>
        <end position="170"/>
    </location>
</feature>
<feature type="transmembrane region" description="Helical" evidence="9">
    <location>
        <begin position="286"/>
        <end position="312"/>
    </location>
</feature>
<evidence type="ECO:0000256" key="2">
    <source>
        <dbReference type="ARBA" id="ARBA00009478"/>
    </source>
</evidence>
<evidence type="ECO:0000259" key="10">
    <source>
        <dbReference type="Pfam" id="PF12430"/>
    </source>
</evidence>
<dbReference type="GO" id="GO:0051452">
    <property type="term" value="P:intracellular pH reduction"/>
    <property type="evidence" value="ECO:0007669"/>
    <property type="project" value="TreeGrafter"/>
</dbReference>
<dbReference type="GO" id="GO:0008308">
    <property type="term" value="F:voltage-gated monoatomic anion channel activity"/>
    <property type="evidence" value="ECO:0007669"/>
    <property type="project" value="TreeGrafter"/>
</dbReference>
<evidence type="ECO:0000256" key="8">
    <source>
        <dbReference type="ARBA" id="ARBA00044702"/>
    </source>
</evidence>
<dbReference type="Pfam" id="PF12537">
    <property type="entry name" value="GPHR_N"/>
    <property type="match status" value="1"/>
</dbReference>
<dbReference type="InterPro" id="IPR015672">
    <property type="entry name" value="GPHR/GTG"/>
</dbReference>
<keyword evidence="13" id="KW-1185">Reference proteome</keyword>
<accession>A0AAW1IXU7</accession>
<feature type="transmembrane region" description="Helical" evidence="9">
    <location>
        <begin position="6"/>
        <end position="26"/>
    </location>
</feature>
<comment type="catalytic activity">
    <reaction evidence="7">
        <text>bromide(in) = bromide(out)</text>
        <dbReference type="Rhea" id="RHEA:75383"/>
        <dbReference type="ChEBI" id="CHEBI:15858"/>
    </reaction>
</comment>
<feature type="transmembrane region" description="Helical" evidence="9">
    <location>
        <begin position="109"/>
        <end position="128"/>
    </location>
</feature>
<dbReference type="PANTHER" id="PTHR15948">
    <property type="entry name" value="G-PROTEIN COUPLED RECEPTOR 89-RELATED"/>
    <property type="match status" value="1"/>
</dbReference>
<comment type="caution">
    <text evidence="12">The sequence shown here is derived from an EMBL/GenBank/DDBJ whole genome shotgun (WGS) entry which is preliminary data.</text>
</comment>
<comment type="similarity">
    <text evidence="2">Belongs to the Golgi pH regulator (TC 1.A.38) family.</text>
</comment>
<keyword evidence="5 9" id="KW-0472">Membrane</keyword>
<keyword evidence="3 9" id="KW-0812">Transmembrane</keyword>
<feature type="domain" description="Abscisic acid G-protein coupled receptor-like" evidence="10">
    <location>
        <begin position="280"/>
        <end position="448"/>
    </location>
</feature>
<comment type="catalytic activity">
    <reaction evidence="8">
        <text>fluoride(in) = fluoride(out)</text>
        <dbReference type="Rhea" id="RHEA:76159"/>
        <dbReference type="ChEBI" id="CHEBI:17051"/>
    </reaction>
</comment>
<reference evidence="12 13" key="1">
    <citation type="journal article" date="2024" name="BMC Genomics">
        <title>De novo assembly and annotation of Popillia japonica's genome with initial clues to its potential as an invasive pest.</title>
        <authorList>
            <person name="Cucini C."/>
            <person name="Boschi S."/>
            <person name="Funari R."/>
            <person name="Cardaioli E."/>
            <person name="Iannotti N."/>
            <person name="Marturano G."/>
            <person name="Paoli F."/>
            <person name="Bruttini M."/>
            <person name="Carapelli A."/>
            <person name="Frati F."/>
            <person name="Nardi F."/>
        </authorList>
    </citation>
    <scope>NUCLEOTIDE SEQUENCE [LARGE SCALE GENOMIC DNA]</scope>
    <source>
        <strain evidence="12">DMR45628</strain>
    </source>
</reference>
<evidence type="ECO:0000313" key="13">
    <source>
        <dbReference type="Proteomes" id="UP001458880"/>
    </source>
</evidence>
<evidence type="ECO:0000256" key="1">
    <source>
        <dbReference type="ARBA" id="ARBA00004141"/>
    </source>
</evidence>
<evidence type="ECO:0000256" key="6">
    <source>
        <dbReference type="ARBA" id="ARBA00024145"/>
    </source>
</evidence>
<evidence type="ECO:0000256" key="3">
    <source>
        <dbReference type="ARBA" id="ARBA00022692"/>
    </source>
</evidence>
<dbReference type="EMBL" id="JASPKY010000502">
    <property type="protein sequence ID" value="KAK9694794.1"/>
    <property type="molecule type" value="Genomic_DNA"/>
</dbReference>
<dbReference type="Proteomes" id="UP001458880">
    <property type="component" value="Unassembled WGS sequence"/>
</dbReference>
<organism evidence="12 13">
    <name type="scientific">Popillia japonica</name>
    <name type="common">Japanese beetle</name>
    <dbReference type="NCBI Taxonomy" id="7064"/>
    <lineage>
        <taxon>Eukaryota</taxon>
        <taxon>Metazoa</taxon>
        <taxon>Ecdysozoa</taxon>
        <taxon>Arthropoda</taxon>
        <taxon>Hexapoda</taxon>
        <taxon>Insecta</taxon>
        <taxon>Pterygota</taxon>
        <taxon>Neoptera</taxon>
        <taxon>Endopterygota</taxon>
        <taxon>Coleoptera</taxon>
        <taxon>Polyphaga</taxon>
        <taxon>Scarabaeiformia</taxon>
        <taxon>Scarabaeidae</taxon>
        <taxon>Rutelinae</taxon>
        <taxon>Popillia</taxon>
    </lineage>
</organism>
<sequence length="455" mass="53183">MAFFEDALLVLISQIIFFVGAWLFFMKQLFKDYEVRQKLVQIIFSITLTLSCTMYELIIFEIIDWLDSSSRYLFWSIILYLLLFVVIILNPLYIFYCSVINIPFVKADYTKQLTFVIWVAFLIIFWKIGDSFPISNSKQGFLSIEQLVSRIGVIGVTVMAVLSGFGAVNYPYTSMTYFMRDVSQSDVANLEKRLMQTMEMIVLKKKRIAISKKQTLENKTEESMRQKYGIWNMLYSVGSKKNSENISQLRLEISGLEELSRQLFLETHENRNMLERIQWSKTWTGIYFNILGYFFSLYCMWKLIICTINIVFDRVGKKDPVTRGIEIAVNWMGLSFDVNFWSQHVSFILVGCIVVTSIRGLLLTLTKFFYKISSNKSSNIVVLMLAQVMGMYFLSSILLLRMNMPPEYRIIITQVLGDLQFNFYHRWFDVIFLVSALTSIITLYLAHKEPALEHL</sequence>
<proteinExistence type="inferred from homology"/>
<evidence type="ECO:0000259" key="11">
    <source>
        <dbReference type="Pfam" id="PF12537"/>
    </source>
</evidence>
<evidence type="ECO:0000256" key="5">
    <source>
        <dbReference type="ARBA" id="ARBA00023136"/>
    </source>
</evidence>
<feature type="transmembrane region" description="Helical" evidence="9">
    <location>
        <begin position="380"/>
        <end position="400"/>
    </location>
</feature>
<dbReference type="AlphaFoldDB" id="A0AAW1IXU7"/>
<evidence type="ECO:0000256" key="4">
    <source>
        <dbReference type="ARBA" id="ARBA00022989"/>
    </source>
</evidence>
<dbReference type="PANTHER" id="PTHR15948:SF0">
    <property type="entry name" value="GOLGI PH REGULATOR A-RELATED"/>
    <property type="match status" value="1"/>
</dbReference>
<evidence type="ECO:0000256" key="9">
    <source>
        <dbReference type="SAM" id="Phobius"/>
    </source>
</evidence>
<evidence type="ECO:0000313" key="12">
    <source>
        <dbReference type="EMBL" id="KAK9694794.1"/>
    </source>
</evidence>
<feature type="transmembrane region" description="Helical" evidence="9">
    <location>
        <begin position="345"/>
        <end position="368"/>
    </location>
</feature>